<keyword evidence="7" id="KW-1133">Transmembrane helix</keyword>
<dbReference type="CDD" id="cd04052">
    <property type="entry name" value="C2B_Tricalbin-like"/>
    <property type="match status" value="1"/>
</dbReference>
<evidence type="ECO:0000259" key="13">
    <source>
        <dbReference type="PROSITE" id="PS50004"/>
    </source>
</evidence>
<dbReference type="GO" id="GO:0006869">
    <property type="term" value="P:lipid transport"/>
    <property type="evidence" value="ECO:0007669"/>
    <property type="project" value="UniProtKB-KW"/>
</dbReference>
<reference evidence="16" key="1">
    <citation type="journal article" date="2011" name="Nat. Commun.">
        <title>Effector diversification within compartments of the Leptosphaeria maculans genome affected by Repeat-Induced Point mutations.</title>
        <authorList>
            <person name="Rouxel T."/>
            <person name="Grandaubert J."/>
            <person name="Hane J.K."/>
            <person name="Hoede C."/>
            <person name="van de Wouw A.P."/>
            <person name="Couloux A."/>
            <person name="Dominguez V."/>
            <person name="Anthouard V."/>
            <person name="Bally P."/>
            <person name="Bourras S."/>
            <person name="Cozijnsen A.J."/>
            <person name="Ciuffetti L.M."/>
            <person name="Degrave A."/>
            <person name="Dilmaghani A."/>
            <person name="Duret L."/>
            <person name="Fudal I."/>
            <person name="Goodwin S.B."/>
            <person name="Gout L."/>
            <person name="Glaser N."/>
            <person name="Linglin J."/>
            <person name="Kema G.H.J."/>
            <person name="Lapalu N."/>
            <person name="Lawrence C.B."/>
            <person name="May K."/>
            <person name="Meyer M."/>
            <person name="Ollivier B."/>
            <person name="Poulain J."/>
            <person name="Schoch C.L."/>
            <person name="Simon A."/>
            <person name="Spatafora J.W."/>
            <person name="Stachowiak A."/>
            <person name="Turgeon B.G."/>
            <person name="Tyler B.M."/>
            <person name="Vincent D."/>
            <person name="Weissenbach J."/>
            <person name="Amselem J."/>
            <person name="Quesneville H."/>
            <person name="Oliver R.P."/>
            <person name="Wincker P."/>
            <person name="Balesdent M.-H."/>
            <person name="Howlett B.J."/>
        </authorList>
    </citation>
    <scope>NUCLEOTIDE SEQUENCE [LARGE SCALE GENOMIC DNA]</scope>
    <source>
        <strain evidence="16">JN3 / isolate v23.1.3 / race Av1-4-5-6-7-8</strain>
    </source>
</reference>
<dbReference type="eggNOG" id="KOG1012">
    <property type="taxonomic scope" value="Eukaryota"/>
</dbReference>
<evidence type="ECO:0000256" key="12">
    <source>
        <dbReference type="SAM" id="SignalP"/>
    </source>
</evidence>
<sequence length="1318" mass="149559">MIFFLCWLIIDIPALLCVFHHSPPATSRRLYKLPALQADSLSPPHPHPSLDFYSFQLPDYLRIMSGIDDVESGRKNFRRPHNAHNPIPTISKYREEKERRQEQYGHPNETQGTEEPSKRDRLGDAYSVFKHGRSDGDNSGDAGHYRAVNKNLVQHEDEQEAEDHAGKLSSTKEEREQESDGDDGDENGMKDTTQGNLSSSDPKQARKEMKKFKPDGSDRQVTDPVTHLPVNIHDFTDHDLDTTPHNPPPVGSEPRTMTGMEALDKTDDHLKNEEQESKDAHTAMEVLFPPPEFNRTRSEITTVYMQAVTVGLAAVAVSLMVINASFWPTRHHTGWPRQAFKAAELATMALASAGIIAFMRKWSENRIKNVWDVEVWHAERKRGRKLAKSQTAESTQWLNSLFAAIWPLINPDLFVSISDTLEDVMQASLPSMVRMVAVEDLGQGSEALRILGVRWLPTGAAARSIGSDGKLKSSNEEKQDRQQEDDGDEENNKEPQGSSQQPEHDEMEAEEGDFVNVEVAFAYRPSTGRGIRSRAKHAHLYLAFYLPGNVKLPVWVELTGIVGVMRLRLQLCPDPPFFSICTMSFLGQPKVTLSCVPLIKKGPNLMDVPLISKFVQSSIDAALAEYVAPKSLTLDLKDMMMGDDFKKDTIAQGVICVRIKYAFDFKEGDGRIGPFGGSADPYVSVGWAKFGKPLWSTRILQKNMEPHWDETTFICVTPSELNVDEKLRLQLWDSDRTTADDDLGRIEVDLKEIMKSEESNGKMVDREDGFRALKAGETMPGKLSWSVGYFSKTRVTDDQLMAQEEDPDVRNIDQLKEKAYKEAERKLREASQDHQHEVEQQKSEDFRNRQDQLIVATPPSDEYPSGILSIQIHQITGLQLEVLNKKKEDSNSEAATDEEEESDDLPSSYCTIILNHKKVFKTRTKPKNSKPFFNAGCERFIRDVRNTEVHIAVRDARVHEDDPLLGIIYLPLEKVFHKRSQINSTFPLSGGVGYGRARISMVFRSIQLQVPKPMLGWEYGTLDIQHRVKAIDLPKDIQPLRMKIRTRTTRGKMHSRNRNGHVEQENGQAVWSTRNNKPIRLPVRQRYSTPMIIEFRQDATLKDHTVAFGIFWLKDMPDNEEQTVRIPVWRGDVKRAEDNVLDEYGERVGEVEVTFAFWSGLSGYHEKFAKGDGHLRQVMEVLDVCNDEEWTDWDDSSSDPKIGINDNKETEDDTSSSSDSSDSDDDSSGSKFIPNFLQKDKKTDSKLSEDGERGVMAQIRDYKESAHHLHRKNRGMMQWKGPRTLAWMKHVGDRGKTKVKNVFQHSDRVGQGIETEGT</sequence>
<dbReference type="HOGENOM" id="CLU_002125_3_0_1"/>
<dbReference type="Gene3D" id="2.60.40.150">
    <property type="entry name" value="C2 domain"/>
    <property type="match status" value="2"/>
</dbReference>
<dbReference type="SMART" id="SM00239">
    <property type="entry name" value="C2"/>
    <property type="match status" value="2"/>
</dbReference>
<feature type="compositionally biased region" description="Basic and acidic residues" evidence="11">
    <location>
        <begin position="162"/>
        <end position="175"/>
    </location>
</feature>
<gene>
    <name evidence="15" type="ORF">LEMA_P102160.1</name>
</gene>
<keyword evidence="16" id="KW-1185">Reference proteome</keyword>
<feature type="compositionally biased region" description="Polar residues" evidence="11">
    <location>
        <begin position="190"/>
        <end position="202"/>
    </location>
</feature>
<dbReference type="PANTHER" id="PTHR47348:SF2">
    <property type="entry name" value="MEIOTICALLY UP-REGULATED 190 PROTEIN"/>
    <property type="match status" value="1"/>
</dbReference>
<dbReference type="Pfam" id="PF25669">
    <property type="entry name" value="SMP_MUG190-like"/>
    <property type="match status" value="1"/>
</dbReference>
<feature type="compositionally biased region" description="Basic and acidic residues" evidence="11">
    <location>
        <begin position="92"/>
        <end position="103"/>
    </location>
</feature>
<dbReference type="Pfam" id="PF25331">
    <property type="entry name" value="C2_Mug190_3rd"/>
    <property type="match status" value="1"/>
</dbReference>
<dbReference type="InterPro" id="IPR057349">
    <property type="entry name" value="C2_Mug190_3rd"/>
</dbReference>
<evidence type="ECO:0000256" key="8">
    <source>
        <dbReference type="ARBA" id="ARBA00023055"/>
    </source>
</evidence>
<accession>E5A0M5</accession>
<evidence type="ECO:0000256" key="7">
    <source>
        <dbReference type="ARBA" id="ARBA00022989"/>
    </source>
</evidence>
<feature type="domain" description="SMP-LTD" evidence="14">
    <location>
        <begin position="391"/>
        <end position="637"/>
    </location>
</feature>
<evidence type="ECO:0000256" key="6">
    <source>
        <dbReference type="ARBA" id="ARBA00022824"/>
    </source>
</evidence>
<dbReference type="InterPro" id="IPR000008">
    <property type="entry name" value="C2_dom"/>
</dbReference>
<evidence type="ECO:0000256" key="2">
    <source>
        <dbReference type="ARBA" id="ARBA00022448"/>
    </source>
</evidence>
<dbReference type="GeneID" id="13283389"/>
<dbReference type="SUPFAM" id="SSF49562">
    <property type="entry name" value="C2 domain (Calcium/lipid-binding domain, CaLB)"/>
    <property type="match status" value="2"/>
</dbReference>
<feature type="compositionally biased region" description="Basic and acidic residues" evidence="11">
    <location>
        <begin position="1238"/>
        <end position="1252"/>
    </location>
</feature>
<dbReference type="GO" id="GO:0061817">
    <property type="term" value="P:endoplasmic reticulum-plasma membrane tethering"/>
    <property type="evidence" value="ECO:0007669"/>
    <property type="project" value="InterPro"/>
</dbReference>
<keyword evidence="5" id="KW-0677">Repeat</keyword>
<feature type="region of interest" description="Disordered" evidence="11">
    <location>
        <begin position="823"/>
        <end position="847"/>
    </location>
</feature>
<dbReference type="PROSITE" id="PS51847">
    <property type="entry name" value="SMP"/>
    <property type="match status" value="1"/>
</dbReference>
<dbReference type="InParanoid" id="E5A0M5"/>
<feature type="domain" description="C2" evidence="13">
    <location>
        <begin position="635"/>
        <end position="763"/>
    </location>
</feature>
<dbReference type="STRING" id="985895.E5A0M5"/>
<keyword evidence="6" id="KW-0256">Endoplasmic reticulum</keyword>
<keyword evidence="4" id="KW-0812">Transmembrane</keyword>
<organism evidence="16">
    <name type="scientific">Leptosphaeria maculans (strain JN3 / isolate v23.1.3 / race Av1-4-5-6-7-8)</name>
    <name type="common">Blackleg fungus</name>
    <name type="synonym">Phoma lingam</name>
    <dbReference type="NCBI Taxonomy" id="985895"/>
    <lineage>
        <taxon>Eukaryota</taxon>
        <taxon>Fungi</taxon>
        <taxon>Dikarya</taxon>
        <taxon>Ascomycota</taxon>
        <taxon>Pezizomycotina</taxon>
        <taxon>Dothideomycetes</taxon>
        <taxon>Pleosporomycetidae</taxon>
        <taxon>Pleosporales</taxon>
        <taxon>Pleosporineae</taxon>
        <taxon>Leptosphaeriaceae</taxon>
        <taxon>Plenodomus</taxon>
        <taxon>Plenodomus lingam/Leptosphaeria maculans species complex</taxon>
    </lineage>
</organism>
<evidence type="ECO:0000256" key="9">
    <source>
        <dbReference type="ARBA" id="ARBA00023121"/>
    </source>
</evidence>
<evidence type="ECO:0000313" key="15">
    <source>
        <dbReference type="EMBL" id="CBX97085.1"/>
    </source>
</evidence>
<keyword evidence="9" id="KW-0446">Lipid-binding</keyword>
<evidence type="ECO:0000256" key="11">
    <source>
        <dbReference type="SAM" id="MobiDB-lite"/>
    </source>
</evidence>
<dbReference type="InterPro" id="IPR037767">
    <property type="entry name" value="C2A_Mug190-like"/>
</dbReference>
<evidence type="ECO:0000313" key="16">
    <source>
        <dbReference type="Proteomes" id="UP000002668"/>
    </source>
</evidence>
<evidence type="ECO:0000256" key="1">
    <source>
        <dbReference type="ARBA" id="ARBA00004586"/>
    </source>
</evidence>
<dbReference type="OMA" id="WAKFGKV"/>
<proteinExistence type="predicted"/>
<keyword evidence="2" id="KW-0813">Transport</keyword>
<evidence type="ECO:0000256" key="10">
    <source>
        <dbReference type="ARBA" id="ARBA00023136"/>
    </source>
</evidence>
<dbReference type="InterPro" id="IPR035892">
    <property type="entry name" value="C2_domain_sf"/>
</dbReference>
<dbReference type="PANTHER" id="PTHR47348">
    <property type="entry name" value="MEIOTICALLY UP-REGULATED GENE 190 PROTEIN"/>
    <property type="match status" value="1"/>
</dbReference>
<keyword evidence="12" id="KW-0732">Signal</keyword>
<dbReference type="VEuPathDB" id="FungiDB:LEMA_P102160.1"/>
<dbReference type="EMBL" id="FP929130">
    <property type="protein sequence ID" value="CBX97085.1"/>
    <property type="molecule type" value="Genomic_DNA"/>
</dbReference>
<evidence type="ECO:0008006" key="17">
    <source>
        <dbReference type="Google" id="ProtNLM"/>
    </source>
</evidence>
<evidence type="ECO:0000259" key="14">
    <source>
        <dbReference type="PROSITE" id="PS51847"/>
    </source>
</evidence>
<keyword evidence="10" id="KW-0472">Membrane</keyword>
<keyword evidence="8" id="KW-0445">Lipid transport</keyword>
<dbReference type="CDD" id="cd21676">
    <property type="entry name" value="SMP_Mug190"/>
    <property type="match status" value="1"/>
</dbReference>
<evidence type="ECO:0000256" key="5">
    <source>
        <dbReference type="ARBA" id="ARBA00022737"/>
    </source>
</evidence>
<feature type="chain" id="PRO_5003194941" description="Meiotically up-regulated gene 190 protein" evidence="12">
    <location>
        <begin position="18"/>
        <end position="1318"/>
    </location>
</feature>
<feature type="domain" description="C2" evidence="13">
    <location>
        <begin position="849"/>
        <end position="986"/>
    </location>
</feature>
<dbReference type="Pfam" id="PF00168">
    <property type="entry name" value="C2"/>
    <property type="match status" value="2"/>
</dbReference>
<feature type="signal peptide" evidence="12">
    <location>
        <begin position="1"/>
        <end position="17"/>
    </location>
</feature>
<feature type="compositionally biased region" description="Acidic residues" evidence="11">
    <location>
        <begin position="176"/>
        <end position="186"/>
    </location>
</feature>
<dbReference type="InterPro" id="IPR031468">
    <property type="entry name" value="SMP_LBD"/>
</dbReference>
<feature type="region of interest" description="Disordered" evidence="11">
    <location>
        <begin position="1190"/>
        <end position="1252"/>
    </location>
</feature>
<feature type="region of interest" description="Disordered" evidence="11">
    <location>
        <begin position="72"/>
        <end position="120"/>
    </location>
</feature>
<feature type="region of interest" description="Disordered" evidence="11">
    <location>
        <begin position="154"/>
        <end position="256"/>
    </location>
</feature>
<feature type="region of interest" description="Disordered" evidence="11">
    <location>
        <begin position="1049"/>
        <end position="1070"/>
    </location>
</feature>
<evidence type="ECO:0000256" key="4">
    <source>
        <dbReference type="ARBA" id="ARBA00022692"/>
    </source>
</evidence>
<name>E5A0M5_LEPMJ</name>
<dbReference type="GO" id="GO:0008289">
    <property type="term" value="F:lipid binding"/>
    <property type="evidence" value="ECO:0007669"/>
    <property type="project" value="UniProtKB-KW"/>
</dbReference>
<dbReference type="InterPro" id="IPR037765">
    <property type="entry name" value="C2B_Tricalbin"/>
</dbReference>
<evidence type="ECO:0000256" key="3">
    <source>
        <dbReference type="ARBA" id="ARBA00022553"/>
    </source>
</evidence>
<feature type="compositionally biased region" description="Basic and acidic residues" evidence="11">
    <location>
        <begin position="469"/>
        <end position="484"/>
    </location>
</feature>
<dbReference type="GO" id="GO:0005789">
    <property type="term" value="C:endoplasmic reticulum membrane"/>
    <property type="evidence" value="ECO:0007669"/>
    <property type="project" value="UniProtKB-SubCell"/>
</dbReference>
<keyword evidence="3" id="KW-0597">Phosphoprotein</keyword>
<protein>
    <recommendedName>
        <fullName evidence="17">Meiotically up-regulated gene 190 protein</fullName>
    </recommendedName>
</protein>
<dbReference type="CDD" id="cd04041">
    <property type="entry name" value="C2A_fungal"/>
    <property type="match status" value="1"/>
</dbReference>
<dbReference type="OrthoDB" id="419768at2759"/>
<feature type="compositionally biased region" description="Basic and acidic residues" evidence="11">
    <location>
        <begin position="203"/>
        <end position="221"/>
    </location>
</feature>
<feature type="compositionally biased region" description="Basic residues" evidence="11">
    <location>
        <begin position="1049"/>
        <end position="1059"/>
    </location>
</feature>
<feature type="region of interest" description="Disordered" evidence="11">
    <location>
        <begin position="464"/>
        <end position="509"/>
    </location>
</feature>
<dbReference type="PROSITE" id="PS50004">
    <property type="entry name" value="C2"/>
    <property type="match status" value="2"/>
</dbReference>
<comment type="subcellular location">
    <subcellularLocation>
        <location evidence="1">Endoplasmic reticulum membrane</location>
    </subcellularLocation>
</comment>
<dbReference type="Proteomes" id="UP000002668">
    <property type="component" value="Genome"/>
</dbReference>